<dbReference type="RefSeq" id="XP_001883311.1">
    <property type="nucleotide sequence ID" value="XM_001883276.1"/>
</dbReference>
<sequence>MIRHPMSSQRISGSTLASVVKIPTYMEQWPTLDKEDPLALLHAKFWGKNMADEEQRWLDAQKANTAGSKLGLRDQEGEKRIDAVVEEKMVVDETAPVVDETMDRAATMDPDDDFIPGCYTLDIGIDGLMSKLWIQAEYIRVFNFVSAYYDKPSSIPRAPCVVVTGQPGITGRVYTRRIRYCDKAHTLRNHSRIDESRTNEIFDQLGPTPRLCIDFQLNSEAMSRYELDLRTALSKVTLNDLELLLSTARCGDMGTDTLSEKIALLSRESLDDMHSQGVVNPITPYIQSRLANRFRNLEHKELLRLYKAFARGENEWPSTYLVPLFVLLEYTLATTPTTFEKLPVFAVIQHYFNYREKTNFVNPIVHCFSKTVRARPAKPGLPPVQPHSRTSTGLNTFRVFLSVSGVAAVHPGQRRTRAGRG</sequence>
<dbReference type="AlphaFoldDB" id="B0DHH7"/>
<dbReference type="GeneID" id="6078945"/>
<accession>B0DHH7</accession>
<gene>
    <name evidence="1" type="ORF">LACBIDRAFT_294751</name>
</gene>
<evidence type="ECO:0000313" key="2">
    <source>
        <dbReference type="Proteomes" id="UP000001194"/>
    </source>
</evidence>
<dbReference type="HOGENOM" id="CLU_652218_0_0_1"/>
<reference evidence="1 2" key="1">
    <citation type="journal article" date="2008" name="Nature">
        <title>The genome of Laccaria bicolor provides insights into mycorrhizal symbiosis.</title>
        <authorList>
            <person name="Martin F."/>
            <person name="Aerts A."/>
            <person name="Ahren D."/>
            <person name="Brun A."/>
            <person name="Danchin E.G.J."/>
            <person name="Duchaussoy F."/>
            <person name="Gibon J."/>
            <person name="Kohler A."/>
            <person name="Lindquist E."/>
            <person name="Pereda V."/>
            <person name="Salamov A."/>
            <person name="Shapiro H.J."/>
            <person name="Wuyts J."/>
            <person name="Blaudez D."/>
            <person name="Buee M."/>
            <person name="Brokstein P."/>
            <person name="Canbaeck B."/>
            <person name="Cohen D."/>
            <person name="Courty P.E."/>
            <person name="Coutinho P.M."/>
            <person name="Delaruelle C."/>
            <person name="Detter J.C."/>
            <person name="Deveau A."/>
            <person name="DiFazio S."/>
            <person name="Duplessis S."/>
            <person name="Fraissinet-Tachet L."/>
            <person name="Lucic E."/>
            <person name="Frey-Klett P."/>
            <person name="Fourrey C."/>
            <person name="Feussner I."/>
            <person name="Gay G."/>
            <person name="Grimwood J."/>
            <person name="Hoegger P.J."/>
            <person name="Jain P."/>
            <person name="Kilaru S."/>
            <person name="Labbe J."/>
            <person name="Lin Y.C."/>
            <person name="Legue V."/>
            <person name="Le Tacon F."/>
            <person name="Marmeisse R."/>
            <person name="Melayah D."/>
            <person name="Montanini B."/>
            <person name="Muratet M."/>
            <person name="Nehls U."/>
            <person name="Niculita-Hirzel H."/>
            <person name="Oudot-Le Secq M.P."/>
            <person name="Peter M."/>
            <person name="Quesneville H."/>
            <person name="Rajashekar B."/>
            <person name="Reich M."/>
            <person name="Rouhier N."/>
            <person name="Schmutz J."/>
            <person name="Yin T."/>
            <person name="Chalot M."/>
            <person name="Henrissat B."/>
            <person name="Kuees U."/>
            <person name="Lucas S."/>
            <person name="Van de Peer Y."/>
            <person name="Podila G.K."/>
            <person name="Polle A."/>
            <person name="Pukkila P.J."/>
            <person name="Richardson P.M."/>
            <person name="Rouze P."/>
            <person name="Sanders I.R."/>
            <person name="Stajich J.E."/>
            <person name="Tunlid A."/>
            <person name="Tuskan G."/>
            <person name="Grigoriev I.V."/>
        </authorList>
    </citation>
    <scope>NUCLEOTIDE SEQUENCE [LARGE SCALE GENOMIC DNA]</scope>
    <source>
        <strain evidence="2">S238N-H82 / ATCC MYA-4686</strain>
    </source>
</reference>
<organism evidence="2">
    <name type="scientific">Laccaria bicolor (strain S238N-H82 / ATCC MYA-4686)</name>
    <name type="common">Bicoloured deceiver</name>
    <name type="synonym">Laccaria laccata var. bicolor</name>
    <dbReference type="NCBI Taxonomy" id="486041"/>
    <lineage>
        <taxon>Eukaryota</taxon>
        <taxon>Fungi</taxon>
        <taxon>Dikarya</taxon>
        <taxon>Basidiomycota</taxon>
        <taxon>Agaricomycotina</taxon>
        <taxon>Agaricomycetes</taxon>
        <taxon>Agaricomycetidae</taxon>
        <taxon>Agaricales</taxon>
        <taxon>Agaricineae</taxon>
        <taxon>Hydnangiaceae</taxon>
        <taxon>Laccaria</taxon>
    </lineage>
</organism>
<dbReference type="Proteomes" id="UP000001194">
    <property type="component" value="Unassembled WGS sequence"/>
</dbReference>
<dbReference type="OrthoDB" id="2340858at2759"/>
<keyword evidence="2" id="KW-1185">Reference proteome</keyword>
<protein>
    <submittedName>
        <fullName evidence="1">Predicted protein</fullName>
    </submittedName>
</protein>
<proteinExistence type="predicted"/>
<dbReference type="EMBL" id="DS547110">
    <property type="protein sequence ID" value="EDR06023.1"/>
    <property type="molecule type" value="Genomic_DNA"/>
</dbReference>
<dbReference type="KEGG" id="lbc:LACBIDRAFT_294751"/>
<evidence type="ECO:0000313" key="1">
    <source>
        <dbReference type="EMBL" id="EDR06023.1"/>
    </source>
</evidence>
<dbReference type="InParanoid" id="B0DHH7"/>
<name>B0DHH7_LACBS</name>